<accession>A0A0E9PKN7</accession>
<reference evidence="1" key="1">
    <citation type="submission" date="2014-11" db="EMBL/GenBank/DDBJ databases">
        <authorList>
            <person name="Amaro Gonzalez C."/>
        </authorList>
    </citation>
    <scope>NUCLEOTIDE SEQUENCE</scope>
</reference>
<dbReference type="EMBL" id="GBXM01104199">
    <property type="protein sequence ID" value="JAH04378.1"/>
    <property type="molecule type" value="Transcribed_RNA"/>
</dbReference>
<name>A0A0E9PKN7_ANGAN</name>
<proteinExistence type="predicted"/>
<evidence type="ECO:0000313" key="1">
    <source>
        <dbReference type="EMBL" id="JAH04378.1"/>
    </source>
</evidence>
<dbReference type="EMBL" id="GBXM01026559">
    <property type="protein sequence ID" value="JAH82018.1"/>
    <property type="molecule type" value="Transcribed_RNA"/>
</dbReference>
<protein>
    <submittedName>
        <fullName evidence="1">Uncharacterized protein</fullName>
    </submittedName>
</protein>
<sequence>MQFVERFQITVTIGINLFQW</sequence>
<reference evidence="1" key="2">
    <citation type="journal article" date="2015" name="Fish Shellfish Immunol.">
        <title>Early steps in the European eel (Anguilla anguilla)-Vibrio vulnificus interaction in the gills: Role of the RtxA13 toxin.</title>
        <authorList>
            <person name="Callol A."/>
            <person name="Pajuelo D."/>
            <person name="Ebbesson L."/>
            <person name="Teles M."/>
            <person name="MacKenzie S."/>
            <person name="Amaro C."/>
        </authorList>
    </citation>
    <scope>NUCLEOTIDE SEQUENCE</scope>
</reference>
<organism evidence="1">
    <name type="scientific">Anguilla anguilla</name>
    <name type="common">European freshwater eel</name>
    <name type="synonym">Muraena anguilla</name>
    <dbReference type="NCBI Taxonomy" id="7936"/>
    <lineage>
        <taxon>Eukaryota</taxon>
        <taxon>Metazoa</taxon>
        <taxon>Chordata</taxon>
        <taxon>Craniata</taxon>
        <taxon>Vertebrata</taxon>
        <taxon>Euteleostomi</taxon>
        <taxon>Actinopterygii</taxon>
        <taxon>Neopterygii</taxon>
        <taxon>Teleostei</taxon>
        <taxon>Anguilliformes</taxon>
        <taxon>Anguillidae</taxon>
        <taxon>Anguilla</taxon>
    </lineage>
</organism>
<dbReference type="AlphaFoldDB" id="A0A0E9PKN7"/>